<dbReference type="Pfam" id="PF20789">
    <property type="entry name" value="4HBT_3C"/>
    <property type="match status" value="1"/>
</dbReference>
<dbReference type="InterPro" id="IPR003703">
    <property type="entry name" value="Acyl_CoA_thio"/>
</dbReference>
<dbReference type="KEGG" id="sapo:SAPIO_CDS2057"/>
<protein>
    <submittedName>
        <fullName evidence="3">Acylthioesterase</fullName>
    </submittedName>
</protein>
<dbReference type="InterPro" id="IPR042171">
    <property type="entry name" value="Acyl-CoA_hotdog"/>
</dbReference>
<dbReference type="EMBL" id="JOWA01000085">
    <property type="protein sequence ID" value="KEZ45267.1"/>
    <property type="molecule type" value="Genomic_DNA"/>
</dbReference>
<dbReference type="HOGENOM" id="CLU_051867_1_0_1"/>
<evidence type="ECO:0000256" key="1">
    <source>
        <dbReference type="ARBA" id="ARBA00006538"/>
    </source>
</evidence>
<dbReference type="GeneID" id="27721129"/>
<dbReference type="InterPro" id="IPR029069">
    <property type="entry name" value="HotDog_dom_sf"/>
</dbReference>
<comment type="similarity">
    <text evidence="1">Belongs to the C/M/P thioester hydrolase family.</text>
</comment>
<evidence type="ECO:0000313" key="4">
    <source>
        <dbReference type="Proteomes" id="UP000028545"/>
    </source>
</evidence>
<dbReference type="OrthoDB" id="68328at2759"/>
<dbReference type="InterPro" id="IPR049450">
    <property type="entry name" value="ACOT8-like_C"/>
</dbReference>
<dbReference type="VEuPathDB" id="FungiDB:SAPIO_CDS2057"/>
<name>A0A084GD55_PSEDA</name>
<dbReference type="CDD" id="cd03444">
    <property type="entry name" value="Thioesterase_II_repeat1"/>
    <property type="match status" value="1"/>
</dbReference>
<dbReference type="Gene3D" id="2.40.160.210">
    <property type="entry name" value="Acyl-CoA thioesterase, double hotdog domain"/>
    <property type="match status" value="1"/>
</dbReference>
<dbReference type="GO" id="GO:0006637">
    <property type="term" value="P:acyl-CoA metabolic process"/>
    <property type="evidence" value="ECO:0007669"/>
    <property type="project" value="InterPro"/>
</dbReference>
<accession>A0A084GD55</accession>
<reference evidence="3 4" key="1">
    <citation type="journal article" date="2014" name="Genome Announc.">
        <title>Draft genome sequence of the pathogenic fungus Scedosporium apiospermum.</title>
        <authorList>
            <person name="Vandeputte P."/>
            <person name="Ghamrawi S."/>
            <person name="Rechenmann M."/>
            <person name="Iltis A."/>
            <person name="Giraud S."/>
            <person name="Fleury M."/>
            <person name="Thornton C."/>
            <person name="Delhaes L."/>
            <person name="Meyer W."/>
            <person name="Papon N."/>
            <person name="Bouchara J.P."/>
        </authorList>
    </citation>
    <scope>NUCLEOTIDE SEQUENCE [LARGE SCALE GENOMIC DNA]</scope>
    <source>
        <strain evidence="3 4">IHEM 14462</strain>
    </source>
</reference>
<dbReference type="RefSeq" id="XP_016645066.1">
    <property type="nucleotide sequence ID" value="XM_016785188.1"/>
</dbReference>
<dbReference type="PANTHER" id="PTHR11066:SF64">
    <property type="entry name" value="ACYL-COA THIOESTERASE (AFU_ORTHOLOGUE AFUA_1G12060)"/>
    <property type="match status" value="1"/>
</dbReference>
<sequence>MALVVKEKDARLSFQESTELVRIAVNQSQPTSDKVYRYMSTFPSWVPGADLPWDRVDMNGAAGVHKATYGAHVYTMSGVAVFRAVADSGRDRRDNAASTADNSQRGLDLHTIQGCFTSKGLSNRPFVFDVTHVAGGRTFATWYVKVRQPTTGSEVMADGRFPLSDAEKPLGPVCFTALCSLKNPEDTYVDNQQQPAQERLSAILSSRPPEAWPHAPSVDFKWMTSLFPNPGPGKFPIIEMRKVDMTEYNASRPPAERREILLYRLLHPLPSDDPNQHALVHAFAADRNGLLMLANDYDMDLILQSAATLTWTFFMHTNVENAIMQCDESGEGGWWILEDSFPRGTAGRGYVEGKIWSPEGVHVATAVQDGIARAFPPEEAKLPSKL</sequence>
<evidence type="ECO:0000259" key="2">
    <source>
        <dbReference type="Pfam" id="PF20789"/>
    </source>
</evidence>
<proteinExistence type="inferred from homology"/>
<dbReference type="GO" id="GO:0009062">
    <property type="term" value="P:fatty acid catabolic process"/>
    <property type="evidence" value="ECO:0007669"/>
    <property type="project" value="TreeGrafter"/>
</dbReference>
<gene>
    <name evidence="3" type="ORF">SAPIO_CDS2057</name>
</gene>
<keyword evidence="4" id="KW-1185">Reference proteome</keyword>
<dbReference type="Proteomes" id="UP000028545">
    <property type="component" value="Unassembled WGS sequence"/>
</dbReference>
<dbReference type="OMA" id="DMTGTFI"/>
<feature type="domain" description="Acyl-CoA thioesterase-like C-terminal" evidence="2">
    <location>
        <begin position="243"/>
        <end position="371"/>
    </location>
</feature>
<dbReference type="PANTHER" id="PTHR11066">
    <property type="entry name" value="ACYL-COA THIOESTERASE"/>
    <property type="match status" value="1"/>
</dbReference>
<dbReference type="GO" id="GO:0047617">
    <property type="term" value="F:fatty acyl-CoA hydrolase activity"/>
    <property type="evidence" value="ECO:0007669"/>
    <property type="project" value="InterPro"/>
</dbReference>
<dbReference type="SUPFAM" id="SSF54637">
    <property type="entry name" value="Thioesterase/thiol ester dehydrase-isomerase"/>
    <property type="match status" value="2"/>
</dbReference>
<organism evidence="3 4">
    <name type="scientific">Pseudallescheria apiosperma</name>
    <name type="common">Scedosporium apiospermum</name>
    <dbReference type="NCBI Taxonomy" id="563466"/>
    <lineage>
        <taxon>Eukaryota</taxon>
        <taxon>Fungi</taxon>
        <taxon>Dikarya</taxon>
        <taxon>Ascomycota</taxon>
        <taxon>Pezizomycotina</taxon>
        <taxon>Sordariomycetes</taxon>
        <taxon>Hypocreomycetidae</taxon>
        <taxon>Microascales</taxon>
        <taxon>Microascaceae</taxon>
        <taxon>Scedosporium</taxon>
    </lineage>
</organism>
<comment type="caution">
    <text evidence="3">The sequence shown here is derived from an EMBL/GenBank/DDBJ whole genome shotgun (WGS) entry which is preliminary data.</text>
</comment>
<dbReference type="AlphaFoldDB" id="A0A084GD55"/>
<dbReference type="GO" id="GO:0005782">
    <property type="term" value="C:peroxisomal matrix"/>
    <property type="evidence" value="ECO:0007669"/>
    <property type="project" value="UniProtKB-SubCell"/>
</dbReference>
<evidence type="ECO:0000313" key="3">
    <source>
        <dbReference type="EMBL" id="KEZ45267.1"/>
    </source>
</evidence>